<dbReference type="GO" id="GO:0016791">
    <property type="term" value="F:phosphatase activity"/>
    <property type="evidence" value="ECO:0007669"/>
    <property type="project" value="TreeGrafter"/>
</dbReference>
<keyword evidence="2" id="KW-0472">Membrane</keyword>
<feature type="transmembrane region" description="Helical" evidence="2">
    <location>
        <begin position="95"/>
        <end position="116"/>
    </location>
</feature>
<dbReference type="STRING" id="1440053.GCA_000718095_01154"/>
<feature type="transmembrane region" description="Helical" evidence="2">
    <location>
        <begin position="48"/>
        <end position="65"/>
    </location>
</feature>
<dbReference type="InterPro" id="IPR001932">
    <property type="entry name" value="PPM-type_phosphatase-like_dom"/>
</dbReference>
<dbReference type="FunFam" id="3.60.40.10:FF:000058">
    <property type="entry name" value="Stage II sporulation protein E"/>
    <property type="match status" value="1"/>
</dbReference>
<dbReference type="EMBL" id="AZSP01000125">
    <property type="protein sequence ID" value="PVE11882.1"/>
    <property type="molecule type" value="Genomic_DNA"/>
</dbReference>
<evidence type="ECO:0000313" key="5">
    <source>
        <dbReference type="Proteomes" id="UP000245992"/>
    </source>
</evidence>
<feature type="domain" description="PPM-type phosphatase" evidence="3">
    <location>
        <begin position="147"/>
        <end position="367"/>
    </location>
</feature>
<dbReference type="OrthoDB" id="311904at2"/>
<keyword evidence="1" id="KW-0378">Hydrolase</keyword>
<dbReference type="RefSeq" id="WP_030350329.1">
    <property type="nucleotide sequence ID" value="NZ_AZSP01000125.1"/>
</dbReference>
<keyword evidence="2" id="KW-1133">Transmembrane helix</keyword>
<name>A0A2T7T9W0_9ACTN</name>
<evidence type="ECO:0000256" key="1">
    <source>
        <dbReference type="ARBA" id="ARBA00022801"/>
    </source>
</evidence>
<evidence type="ECO:0000259" key="3">
    <source>
        <dbReference type="SMART" id="SM00331"/>
    </source>
</evidence>
<proteinExistence type="predicted"/>
<dbReference type="SMART" id="SM00331">
    <property type="entry name" value="PP2C_SIG"/>
    <property type="match status" value="1"/>
</dbReference>
<evidence type="ECO:0000313" key="4">
    <source>
        <dbReference type="EMBL" id="PVE11882.1"/>
    </source>
</evidence>
<feature type="transmembrane region" description="Helical" evidence="2">
    <location>
        <begin position="21"/>
        <end position="42"/>
    </location>
</feature>
<keyword evidence="5" id="KW-1185">Reference proteome</keyword>
<sequence>MATRADEPADPDRPRARWPSTGAVLLWVVGLTALILVLGLLTGTGVRLIGLVVFLPAFAAAFTTVRQTVFTACWSAAVMALSLVYRPAPNRSDDIVALTLTVVFGVLSVLGCRYRIRHESEMLRLRSTATAMQRSILRPLPLLTDQVLMDGVYEPLQEDKLVGGDIYDLAASPYGTRVLIGDVQGKGLPAIGTAFAVIGAFREAAYREPTLSGLVDALEEAVVRHNAIAAEADEPERFVTALVLCIDDSPTVRAISCGHPRPYLVGPGATVSVLLDEADLPLGLGSLAPAPRTVGRFDFPFGTTLLLCTDGLTETRAPDGTFFPLEKRLAEEAGLPPTRLARFLHADSRAFSAGHQQDDIAVLALCRAPASDRSPAV</sequence>
<dbReference type="Gene3D" id="3.60.40.10">
    <property type="entry name" value="PPM-type phosphatase domain"/>
    <property type="match status" value="1"/>
</dbReference>
<gene>
    <name evidence="4" type="ORF">Y717_07525</name>
</gene>
<dbReference type="Pfam" id="PF07228">
    <property type="entry name" value="SpoIIE"/>
    <property type="match status" value="1"/>
</dbReference>
<dbReference type="PANTHER" id="PTHR43156">
    <property type="entry name" value="STAGE II SPORULATION PROTEIN E-RELATED"/>
    <property type="match status" value="1"/>
</dbReference>
<evidence type="ECO:0000256" key="2">
    <source>
        <dbReference type="SAM" id="Phobius"/>
    </source>
</evidence>
<protein>
    <recommendedName>
        <fullName evidence="3">PPM-type phosphatase domain-containing protein</fullName>
    </recommendedName>
</protein>
<dbReference type="Proteomes" id="UP000245992">
    <property type="component" value="Unassembled WGS sequence"/>
</dbReference>
<dbReference type="PANTHER" id="PTHR43156:SF2">
    <property type="entry name" value="STAGE II SPORULATION PROTEIN E"/>
    <property type="match status" value="1"/>
</dbReference>
<dbReference type="InterPro" id="IPR052016">
    <property type="entry name" value="Bact_Sigma-Reg"/>
</dbReference>
<organism evidence="4 5">
    <name type="scientific">Streptomyces scopuliridis RB72</name>
    <dbReference type="NCBI Taxonomy" id="1440053"/>
    <lineage>
        <taxon>Bacteria</taxon>
        <taxon>Bacillati</taxon>
        <taxon>Actinomycetota</taxon>
        <taxon>Actinomycetes</taxon>
        <taxon>Kitasatosporales</taxon>
        <taxon>Streptomycetaceae</taxon>
        <taxon>Streptomyces</taxon>
    </lineage>
</organism>
<accession>A0A2T7T9W0</accession>
<reference evidence="4 5" key="1">
    <citation type="submission" date="2013-12" db="EMBL/GenBank/DDBJ databases">
        <title>Annotated genome of Streptomyces scopuliridis.</title>
        <authorList>
            <person name="Olson J.B."/>
        </authorList>
    </citation>
    <scope>NUCLEOTIDE SEQUENCE [LARGE SCALE GENOMIC DNA]</scope>
    <source>
        <strain evidence="4 5">RB72</strain>
    </source>
</reference>
<dbReference type="InterPro" id="IPR036457">
    <property type="entry name" value="PPM-type-like_dom_sf"/>
</dbReference>
<keyword evidence="2" id="KW-0812">Transmembrane</keyword>
<dbReference type="AlphaFoldDB" id="A0A2T7T9W0"/>
<comment type="caution">
    <text evidence="4">The sequence shown here is derived from an EMBL/GenBank/DDBJ whole genome shotgun (WGS) entry which is preliminary data.</text>
</comment>
<dbReference type="SUPFAM" id="SSF81606">
    <property type="entry name" value="PP2C-like"/>
    <property type="match status" value="1"/>
</dbReference>